<sequence length="141" mass="15420">MKTQILHALPVIAILMIHTMIDAWGQGSNDSEKGKIKVAAYDGILAAGFVDGGGFTNFTGPNINMTYGDSKYILSALPSLRYKKDNSEPRNAFVTPNLGIGFTYSYKLFAIQIPLFYNPKTATENGSWHVGIGLGLRLNYL</sequence>
<evidence type="ECO:0000313" key="1">
    <source>
        <dbReference type="EMBL" id="MFD2200175.1"/>
    </source>
</evidence>
<evidence type="ECO:0008006" key="3">
    <source>
        <dbReference type="Google" id="ProtNLM"/>
    </source>
</evidence>
<evidence type="ECO:0000313" key="2">
    <source>
        <dbReference type="Proteomes" id="UP001597414"/>
    </source>
</evidence>
<dbReference type="EMBL" id="JBHUIV010000003">
    <property type="protein sequence ID" value="MFD2200175.1"/>
    <property type="molecule type" value="Genomic_DNA"/>
</dbReference>
<keyword evidence="2" id="KW-1185">Reference proteome</keyword>
<organism evidence="1 2">
    <name type="scientific">Shivajiella indica</name>
    <dbReference type="NCBI Taxonomy" id="872115"/>
    <lineage>
        <taxon>Bacteria</taxon>
        <taxon>Pseudomonadati</taxon>
        <taxon>Bacteroidota</taxon>
        <taxon>Cytophagia</taxon>
        <taxon>Cytophagales</taxon>
        <taxon>Cyclobacteriaceae</taxon>
        <taxon>Shivajiella</taxon>
    </lineage>
</organism>
<proteinExistence type="predicted"/>
<protein>
    <recommendedName>
        <fullName evidence="3">Porin</fullName>
    </recommendedName>
</protein>
<gene>
    <name evidence="1" type="ORF">ACFSKV_01265</name>
</gene>
<name>A0ABW5B3L7_9BACT</name>
<comment type="caution">
    <text evidence="1">The sequence shown here is derived from an EMBL/GenBank/DDBJ whole genome shotgun (WGS) entry which is preliminary data.</text>
</comment>
<reference evidence="2" key="1">
    <citation type="journal article" date="2019" name="Int. J. Syst. Evol. Microbiol.">
        <title>The Global Catalogue of Microorganisms (GCM) 10K type strain sequencing project: providing services to taxonomists for standard genome sequencing and annotation.</title>
        <authorList>
            <consortium name="The Broad Institute Genomics Platform"/>
            <consortium name="The Broad Institute Genome Sequencing Center for Infectious Disease"/>
            <person name="Wu L."/>
            <person name="Ma J."/>
        </authorList>
    </citation>
    <scope>NUCLEOTIDE SEQUENCE [LARGE SCALE GENOMIC DNA]</scope>
    <source>
        <strain evidence="2">KCTC 19812</strain>
    </source>
</reference>
<dbReference type="Proteomes" id="UP001597414">
    <property type="component" value="Unassembled WGS sequence"/>
</dbReference>
<dbReference type="RefSeq" id="WP_380799763.1">
    <property type="nucleotide sequence ID" value="NZ_JBHUIV010000003.1"/>
</dbReference>
<accession>A0ABW5B3L7</accession>